<evidence type="ECO:0000313" key="2">
    <source>
        <dbReference type="EMBL" id="PNH04711.1"/>
    </source>
</evidence>
<feature type="region of interest" description="Disordered" evidence="1">
    <location>
        <begin position="80"/>
        <end position="112"/>
    </location>
</feature>
<evidence type="ECO:0000256" key="1">
    <source>
        <dbReference type="SAM" id="MobiDB-lite"/>
    </source>
</evidence>
<dbReference type="EMBL" id="PGGS01000365">
    <property type="protein sequence ID" value="PNH04711.1"/>
    <property type="molecule type" value="Genomic_DNA"/>
</dbReference>
<proteinExistence type="predicted"/>
<organism evidence="2 3">
    <name type="scientific">Tetrabaena socialis</name>
    <dbReference type="NCBI Taxonomy" id="47790"/>
    <lineage>
        <taxon>Eukaryota</taxon>
        <taxon>Viridiplantae</taxon>
        <taxon>Chlorophyta</taxon>
        <taxon>core chlorophytes</taxon>
        <taxon>Chlorophyceae</taxon>
        <taxon>CS clade</taxon>
        <taxon>Chlamydomonadales</taxon>
        <taxon>Tetrabaenaceae</taxon>
        <taxon>Tetrabaena</taxon>
    </lineage>
</organism>
<dbReference type="AlphaFoldDB" id="A0A2J7ZWQ4"/>
<gene>
    <name evidence="2" type="ORF">TSOC_009093</name>
</gene>
<reference evidence="2 3" key="1">
    <citation type="journal article" date="2017" name="Mol. Biol. Evol.">
        <title>The 4-celled Tetrabaena socialis nuclear genome reveals the essential components for genetic control of cell number at the origin of multicellularity in the volvocine lineage.</title>
        <authorList>
            <person name="Featherston J."/>
            <person name="Arakaki Y."/>
            <person name="Hanschen E.R."/>
            <person name="Ferris P.J."/>
            <person name="Michod R.E."/>
            <person name="Olson B.J.S.C."/>
            <person name="Nozaki H."/>
            <person name="Durand P.M."/>
        </authorList>
    </citation>
    <scope>NUCLEOTIDE SEQUENCE [LARGE SCALE GENOMIC DNA]</scope>
    <source>
        <strain evidence="2 3">NIES-571</strain>
    </source>
</reference>
<sequence length="112" mass="11514">MVPGETIPHPVVLRNNTLMLKSESSSSNGRFLVPSCAATPSPFISRASIAVPTRSPWSVGSGGTRALPHLSASATHAGHWEGWHNGRVPTHQSGHIAAGAGDGRHGNLAPAA</sequence>
<comment type="caution">
    <text evidence="2">The sequence shown here is derived from an EMBL/GenBank/DDBJ whole genome shotgun (WGS) entry which is preliminary data.</text>
</comment>
<protein>
    <submittedName>
        <fullName evidence="2">Uncharacterized protein</fullName>
    </submittedName>
</protein>
<accession>A0A2J7ZWQ4</accession>
<name>A0A2J7ZWQ4_9CHLO</name>
<evidence type="ECO:0000313" key="3">
    <source>
        <dbReference type="Proteomes" id="UP000236333"/>
    </source>
</evidence>
<keyword evidence="3" id="KW-1185">Reference proteome</keyword>
<dbReference type="Proteomes" id="UP000236333">
    <property type="component" value="Unassembled WGS sequence"/>
</dbReference>